<comment type="subcellular location">
    <subcellularLocation>
        <location evidence="2">Cell membrane</location>
        <topology evidence="2">Lipid-anchor</topology>
        <topology evidence="2">GPI-anchor</topology>
    </subcellularLocation>
</comment>
<dbReference type="GO" id="GO:0008843">
    <property type="term" value="F:endochitinase activity"/>
    <property type="evidence" value="ECO:0007669"/>
    <property type="project" value="UniProtKB-EC"/>
</dbReference>
<dbReference type="HOGENOM" id="CLU_009107_0_0_1"/>
<feature type="compositionally biased region" description="Low complexity" evidence="17">
    <location>
        <begin position="606"/>
        <end position="626"/>
    </location>
</feature>
<dbReference type="InterPro" id="IPR001579">
    <property type="entry name" value="Glyco_hydro_18_chit_AS"/>
</dbReference>
<evidence type="ECO:0000256" key="7">
    <source>
        <dbReference type="ARBA" id="ARBA00022729"/>
    </source>
</evidence>
<dbReference type="GO" id="GO:0005576">
    <property type="term" value="C:extracellular region"/>
    <property type="evidence" value="ECO:0007669"/>
    <property type="project" value="TreeGrafter"/>
</dbReference>
<evidence type="ECO:0000256" key="2">
    <source>
        <dbReference type="ARBA" id="ARBA00004609"/>
    </source>
</evidence>
<keyword evidence="9" id="KW-0146">Chitin degradation</keyword>
<feature type="compositionally biased region" description="Polar residues" evidence="17">
    <location>
        <begin position="634"/>
        <end position="649"/>
    </location>
</feature>
<proteinExistence type="inferred from homology"/>
<feature type="region of interest" description="Disordered" evidence="17">
    <location>
        <begin position="606"/>
        <end position="701"/>
    </location>
</feature>
<dbReference type="GeneID" id="19235821"/>
<evidence type="ECO:0000256" key="17">
    <source>
        <dbReference type="SAM" id="MobiDB-lite"/>
    </source>
</evidence>
<feature type="region of interest" description="Disordered" evidence="17">
    <location>
        <begin position="899"/>
        <end position="927"/>
    </location>
</feature>
<keyword evidence="14" id="KW-0326">Glycosidase</keyword>
<feature type="region of interest" description="Disordered" evidence="17">
    <location>
        <begin position="993"/>
        <end position="1071"/>
    </location>
</feature>
<sequence>MHSFFYAASVLVSTFAFANAHGFDASSNTNVAMYWGQGSDQKPLRYFCDEESIDIIPIGFVNVFPDQKGANGYPGTNFGNACGGSYYKSPDGKETRLLESCPLIGRDIKYCQAQGKKILLSLGGGSPDVYLASDSSAKDMADFIWAAFGPAKEDWEGPRPFGDAGVDGFDFDIESEADKIVGPVDFGYATMVDRLRHLYDQEEATYYISASPQCIIPDSHLSDAISKSIFDFIFVQFYNTPSCSARAGIDHSYGAYGGPATDISYDSWVDHVKTNSANKEAKIYMGLAAAAPATFGEMYLSPEEAVQLVEKFQSKWPTMFGGVMLWEATFSENNQYKGMSYGKHIKKGLESCSCASKPSSISTVVTSSTVSSTAAPTVSASSATISTSSSAEYPTSNTSDYPTSSSTDYITSSSEAYPTSSSEGYPTSSSAYHPTSNSTTSLSSQISPSSSPLESSSTTSFTTTYNNLTLSSTTTASATASPSSCGVQGYDKSPAYNFLNDTISANFEKCSARCIADVACVSFGFGTTQCLLYTQTVASNVNENSNSPFTFYDKICGTPSTSSSSMLSTTSSVVSSSRTSSANMTTSSYESHSTVFETISSRVNASSQTNSHLSTSSLMTESLSGSVPYPTGPKNITSSGYAYSTGSKDSTSEHDSTPTSSETIVSSYIVSTSSTSEEHPIITSTPTYRSSEIPDEDSDTVTSYVDVTVTSCPPDVTACPPKPNGSSPPVLTSSSSPVYPDSSSSSTPSVLTASTASSISSGLSYPLSSEAATRSSGASGSSPPFLSSTVTGPAGSYSSSVPSYPMTSGVPPQSSKAPEGYTTIITTHYIGICSTGYTTIPYTTTVVIPSGSDFAHAPTSEVPAGFTTTVAVCPACNSASPTVTLTIPVISVMPIPVKTDSPSAGSPPAAYSSTVSQSAGSPAAGSASVGSPSASYSSVAYPSAGSPPASSSPAGYLSVGSASAGLSSTGSLAGGSSPAGFAPSAPAPQISSAVPTGYAASHPASPKSSSTAPVTDLAPKPSAQSPAHSGAAPTTATPPYSAGNSTTGFKTAPASAGNSRTTGASTTLERQAQPARSLLLLLSLRQSGLAC</sequence>
<keyword evidence="10" id="KW-0472">Membrane</keyword>
<evidence type="ECO:0000256" key="9">
    <source>
        <dbReference type="ARBA" id="ARBA00023024"/>
    </source>
</evidence>
<keyword evidence="6" id="KW-0147">Chitin-binding</keyword>
<dbReference type="InterPro" id="IPR001223">
    <property type="entry name" value="Glyco_hydro18_cat"/>
</dbReference>
<dbReference type="OMA" id="NGPYIAM"/>
<keyword evidence="4" id="KW-1003">Cell membrane</keyword>
<dbReference type="GO" id="GO:0000272">
    <property type="term" value="P:polysaccharide catabolic process"/>
    <property type="evidence" value="ECO:0007669"/>
    <property type="project" value="UniProtKB-KW"/>
</dbReference>
<dbReference type="InterPro" id="IPR003609">
    <property type="entry name" value="Pan_app"/>
</dbReference>
<comment type="similarity">
    <text evidence="16">Belongs to the glycosyl hydrolase 18 family. Chitinase class III subfamily.</text>
</comment>
<evidence type="ECO:0000256" key="15">
    <source>
        <dbReference type="ARBA" id="ARBA00023326"/>
    </source>
</evidence>
<dbReference type="PANTHER" id="PTHR45708:SF47">
    <property type="entry name" value="ENDOCHITINASE A"/>
    <property type="match status" value="1"/>
</dbReference>
<keyword evidence="12" id="KW-0119">Carbohydrate metabolism</keyword>
<dbReference type="GO" id="GO:0098552">
    <property type="term" value="C:side of membrane"/>
    <property type="evidence" value="ECO:0007669"/>
    <property type="project" value="UniProtKB-KW"/>
</dbReference>
<gene>
    <name evidence="21" type="ORF">EPUS_00760</name>
</gene>
<reference evidence="22" key="1">
    <citation type="journal article" date="2014" name="BMC Genomics">
        <title>Genome characteristics reveal the impact of lichenization on lichen-forming fungus Endocarpon pusillum Hedwig (Verrucariales, Ascomycota).</title>
        <authorList>
            <person name="Wang Y.-Y."/>
            <person name="Liu B."/>
            <person name="Zhang X.-Y."/>
            <person name="Zhou Q.-M."/>
            <person name="Zhang T."/>
            <person name="Li H."/>
            <person name="Yu Y.-F."/>
            <person name="Zhang X.-L."/>
            <person name="Hao X.-Y."/>
            <person name="Wang M."/>
            <person name="Wang L."/>
            <person name="Wei J.-C."/>
        </authorList>
    </citation>
    <scope>NUCLEOTIDE SEQUENCE [LARGE SCALE GENOMIC DNA]</scope>
    <source>
        <strain evidence="22">Z07020 / HMAS-L-300199</strain>
    </source>
</reference>
<evidence type="ECO:0000256" key="5">
    <source>
        <dbReference type="ARBA" id="ARBA00022622"/>
    </source>
</evidence>
<evidence type="ECO:0000256" key="1">
    <source>
        <dbReference type="ARBA" id="ARBA00000822"/>
    </source>
</evidence>
<feature type="compositionally biased region" description="Low complexity" evidence="17">
    <location>
        <begin position="727"/>
        <end position="750"/>
    </location>
</feature>
<dbReference type="InterPro" id="IPR017853">
    <property type="entry name" value="GH"/>
</dbReference>
<feature type="compositionally biased region" description="Low complexity" evidence="17">
    <location>
        <begin position="901"/>
        <end position="927"/>
    </location>
</feature>
<accession>U1HVD3</accession>
<feature type="compositionally biased region" description="Low complexity" evidence="17">
    <location>
        <begin position="659"/>
        <end position="675"/>
    </location>
</feature>
<keyword evidence="22" id="KW-1185">Reference proteome</keyword>
<dbReference type="GO" id="GO:0008061">
    <property type="term" value="F:chitin binding"/>
    <property type="evidence" value="ECO:0007669"/>
    <property type="project" value="UniProtKB-KW"/>
</dbReference>
<dbReference type="PROSITE" id="PS51910">
    <property type="entry name" value="GH18_2"/>
    <property type="match status" value="1"/>
</dbReference>
<keyword evidence="13" id="KW-0449">Lipoprotein</keyword>
<dbReference type="PROSITE" id="PS50948">
    <property type="entry name" value="PAN"/>
    <property type="match status" value="1"/>
</dbReference>
<evidence type="ECO:0000256" key="11">
    <source>
        <dbReference type="ARBA" id="ARBA00023180"/>
    </source>
</evidence>
<dbReference type="SUPFAM" id="SSF51445">
    <property type="entry name" value="(Trans)glycosidases"/>
    <property type="match status" value="1"/>
</dbReference>
<dbReference type="eggNOG" id="KOG4701">
    <property type="taxonomic scope" value="Eukaryota"/>
</dbReference>
<organism evidence="21 22">
    <name type="scientific">Endocarpon pusillum (strain Z07020 / HMAS-L-300199)</name>
    <name type="common">Lichen-forming fungus</name>
    <dbReference type="NCBI Taxonomy" id="1263415"/>
    <lineage>
        <taxon>Eukaryota</taxon>
        <taxon>Fungi</taxon>
        <taxon>Dikarya</taxon>
        <taxon>Ascomycota</taxon>
        <taxon>Pezizomycotina</taxon>
        <taxon>Eurotiomycetes</taxon>
        <taxon>Chaetothyriomycetidae</taxon>
        <taxon>Verrucariales</taxon>
        <taxon>Verrucariaceae</taxon>
        <taxon>Endocarpon</taxon>
    </lineage>
</organism>
<dbReference type="OrthoDB" id="6020543at2759"/>
<feature type="compositionally biased region" description="Polar residues" evidence="17">
    <location>
        <begin position="1056"/>
        <end position="1069"/>
    </location>
</feature>
<evidence type="ECO:0000256" key="16">
    <source>
        <dbReference type="ARBA" id="ARBA00025727"/>
    </source>
</evidence>
<feature type="region of interest" description="Disordered" evidence="17">
    <location>
        <begin position="385"/>
        <end position="460"/>
    </location>
</feature>
<feature type="signal peptide" evidence="18">
    <location>
        <begin position="1"/>
        <end position="20"/>
    </location>
</feature>
<dbReference type="AlphaFoldDB" id="U1HVD3"/>
<dbReference type="GO" id="GO:0005886">
    <property type="term" value="C:plasma membrane"/>
    <property type="evidence" value="ECO:0007669"/>
    <property type="project" value="UniProtKB-SubCell"/>
</dbReference>
<dbReference type="Gene3D" id="3.20.20.80">
    <property type="entry name" value="Glycosidases"/>
    <property type="match status" value="1"/>
</dbReference>
<dbReference type="GO" id="GO:0006032">
    <property type="term" value="P:chitin catabolic process"/>
    <property type="evidence" value="ECO:0007669"/>
    <property type="project" value="UniProtKB-KW"/>
</dbReference>
<dbReference type="InterPro" id="IPR050542">
    <property type="entry name" value="Glycosyl_Hydrlase18_Chitinase"/>
</dbReference>
<keyword evidence="8" id="KW-0378">Hydrolase</keyword>
<evidence type="ECO:0000256" key="14">
    <source>
        <dbReference type="ARBA" id="ARBA00023295"/>
    </source>
</evidence>
<feature type="region of interest" description="Disordered" evidence="17">
    <location>
        <begin position="771"/>
        <end position="817"/>
    </location>
</feature>
<keyword evidence="15" id="KW-0624">Polysaccharide degradation</keyword>
<keyword evidence="7 18" id="KW-0732">Signal</keyword>
<keyword evidence="11" id="KW-0325">Glycoprotein</keyword>
<feature type="compositionally biased region" description="Low complexity" evidence="17">
    <location>
        <begin position="993"/>
        <end position="1013"/>
    </location>
</feature>
<comment type="catalytic activity">
    <reaction evidence="1">
        <text>Random endo-hydrolysis of N-acetyl-beta-D-glucosaminide (1-&gt;4)-beta-linkages in chitin and chitodextrins.</text>
        <dbReference type="EC" id="3.2.1.14"/>
    </reaction>
</comment>
<evidence type="ECO:0000256" key="12">
    <source>
        <dbReference type="ARBA" id="ARBA00023277"/>
    </source>
</evidence>
<keyword evidence="5" id="KW-0336">GPI-anchor</keyword>
<evidence type="ECO:0000313" key="21">
    <source>
        <dbReference type="EMBL" id="ERF74630.1"/>
    </source>
</evidence>
<dbReference type="EC" id="3.2.1.14" evidence="3"/>
<dbReference type="Proteomes" id="UP000019373">
    <property type="component" value="Unassembled WGS sequence"/>
</dbReference>
<dbReference type="CDD" id="cd02877">
    <property type="entry name" value="GH18_hevamine_XipI_class_III"/>
    <property type="match status" value="1"/>
</dbReference>
<dbReference type="InterPro" id="IPR045321">
    <property type="entry name" value="Cts1-like"/>
</dbReference>
<evidence type="ECO:0000256" key="4">
    <source>
        <dbReference type="ARBA" id="ARBA00022475"/>
    </source>
</evidence>
<dbReference type="RefSeq" id="XP_007799731.1">
    <property type="nucleotide sequence ID" value="XM_007801540.1"/>
</dbReference>
<evidence type="ECO:0000256" key="10">
    <source>
        <dbReference type="ARBA" id="ARBA00023136"/>
    </source>
</evidence>
<name>U1HVD3_ENDPU</name>
<dbReference type="PROSITE" id="PS01095">
    <property type="entry name" value="GH18_1"/>
    <property type="match status" value="1"/>
</dbReference>
<evidence type="ECO:0000313" key="22">
    <source>
        <dbReference type="Proteomes" id="UP000019373"/>
    </source>
</evidence>
<evidence type="ECO:0000256" key="3">
    <source>
        <dbReference type="ARBA" id="ARBA00012729"/>
    </source>
</evidence>
<dbReference type="PANTHER" id="PTHR45708">
    <property type="entry name" value="ENDOCHITINASE"/>
    <property type="match status" value="1"/>
</dbReference>
<evidence type="ECO:0000256" key="18">
    <source>
        <dbReference type="SAM" id="SignalP"/>
    </source>
</evidence>
<feature type="chain" id="PRO_5004612478" description="chitinase" evidence="18">
    <location>
        <begin position="21"/>
        <end position="1091"/>
    </location>
</feature>
<feature type="domain" description="Apple" evidence="19">
    <location>
        <begin position="485"/>
        <end position="556"/>
    </location>
</feature>
<feature type="compositionally biased region" description="Polar residues" evidence="17">
    <location>
        <begin position="796"/>
        <end position="816"/>
    </location>
</feature>
<evidence type="ECO:0000256" key="6">
    <source>
        <dbReference type="ARBA" id="ARBA00022669"/>
    </source>
</evidence>
<evidence type="ECO:0000256" key="8">
    <source>
        <dbReference type="ARBA" id="ARBA00022801"/>
    </source>
</evidence>
<protein>
    <recommendedName>
        <fullName evidence="3">chitinase</fullName>
        <ecNumber evidence="3">3.2.1.14</ecNumber>
    </recommendedName>
</protein>
<feature type="region of interest" description="Disordered" evidence="17">
    <location>
        <begin position="713"/>
        <end position="750"/>
    </location>
</feature>
<evidence type="ECO:0000259" key="20">
    <source>
        <dbReference type="PROSITE" id="PS51910"/>
    </source>
</evidence>
<evidence type="ECO:0000256" key="13">
    <source>
        <dbReference type="ARBA" id="ARBA00023288"/>
    </source>
</evidence>
<feature type="domain" description="GH18" evidence="20">
    <location>
        <begin position="29"/>
        <end position="352"/>
    </location>
</feature>
<feature type="compositionally biased region" description="Low complexity" evidence="17">
    <location>
        <begin position="771"/>
        <end position="789"/>
    </location>
</feature>
<evidence type="ECO:0000259" key="19">
    <source>
        <dbReference type="PROSITE" id="PS50948"/>
    </source>
</evidence>
<dbReference type="EMBL" id="KE720872">
    <property type="protein sequence ID" value="ERF74630.1"/>
    <property type="molecule type" value="Genomic_DNA"/>
</dbReference>